<sequence length="136" mass="14371">MKFIAAALFSAAVVSADAIYSVTDFNAGCIPHSVECSYSFSVVHVNNGEFVPVNCTASAVSDNTLPAVTGTCEESSRTFVIARNSTGLTLTVTQPVSVVSYESGSHFIPKDEITTKSDQVATLEIYDGPTAFTLFD</sequence>
<dbReference type="AlphaFoldDB" id="F0XNK8"/>
<keyword evidence="3" id="KW-1185">Reference proteome</keyword>
<dbReference type="GeneID" id="25980948"/>
<feature type="chain" id="PRO_5003260249" evidence="1">
    <location>
        <begin position="17"/>
        <end position="136"/>
    </location>
</feature>
<feature type="signal peptide" evidence="1">
    <location>
        <begin position="1"/>
        <end position="16"/>
    </location>
</feature>
<dbReference type="eggNOG" id="ENOG502T47V">
    <property type="taxonomic scope" value="Eukaryota"/>
</dbReference>
<dbReference type="EMBL" id="GL629801">
    <property type="protein sequence ID" value="EFX00405.1"/>
    <property type="molecule type" value="Genomic_DNA"/>
</dbReference>
<dbReference type="RefSeq" id="XP_014169887.1">
    <property type="nucleotide sequence ID" value="XM_014314412.1"/>
</dbReference>
<evidence type="ECO:0000313" key="3">
    <source>
        <dbReference type="Proteomes" id="UP000007796"/>
    </source>
</evidence>
<gene>
    <name evidence="2" type="ORF">CMQ_7407</name>
</gene>
<dbReference type="OrthoDB" id="3679184at2759"/>
<organism evidence="3">
    <name type="scientific">Grosmannia clavigera (strain kw1407 / UAMH 11150)</name>
    <name type="common">Blue stain fungus</name>
    <name type="synonym">Graphiocladiella clavigera</name>
    <dbReference type="NCBI Taxonomy" id="655863"/>
    <lineage>
        <taxon>Eukaryota</taxon>
        <taxon>Fungi</taxon>
        <taxon>Dikarya</taxon>
        <taxon>Ascomycota</taxon>
        <taxon>Pezizomycotina</taxon>
        <taxon>Sordariomycetes</taxon>
        <taxon>Sordariomycetidae</taxon>
        <taxon>Ophiostomatales</taxon>
        <taxon>Ophiostomataceae</taxon>
        <taxon>Leptographium</taxon>
    </lineage>
</organism>
<name>F0XNK8_GROCL</name>
<reference evidence="2 3" key="1">
    <citation type="journal article" date="2011" name="Proc. Natl. Acad. Sci. U.S.A.">
        <title>Genome and transcriptome analyses of the mountain pine beetle-fungal symbiont Grosmannia clavigera, a lodgepole pine pathogen.</title>
        <authorList>
            <person name="DiGuistini S."/>
            <person name="Wang Y."/>
            <person name="Liao N.Y."/>
            <person name="Taylor G."/>
            <person name="Tanguay P."/>
            <person name="Feau N."/>
            <person name="Henrissat B."/>
            <person name="Chan S.K."/>
            <person name="Hesse-Orce U."/>
            <person name="Alamouti S.M."/>
            <person name="Tsui C.K.M."/>
            <person name="Docking R.T."/>
            <person name="Levasseur A."/>
            <person name="Haridas S."/>
            <person name="Robertson G."/>
            <person name="Birol I."/>
            <person name="Holt R.A."/>
            <person name="Marra M.A."/>
            <person name="Hamelin R.C."/>
            <person name="Hirst M."/>
            <person name="Jones S.J.M."/>
            <person name="Bohlmann J."/>
            <person name="Breuil C."/>
        </authorList>
    </citation>
    <scope>NUCLEOTIDE SEQUENCE [LARGE SCALE GENOMIC DNA]</scope>
    <source>
        <strain evidence="3">kw1407 / UAMH 11150</strain>
    </source>
</reference>
<keyword evidence="1" id="KW-0732">Signal</keyword>
<protein>
    <submittedName>
        <fullName evidence="2">Glycoprotein</fullName>
    </submittedName>
</protein>
<dbReference type="InParanoid" id="F0XNK8"/>
<proteinExistence type="predicted"/>
<dbReference type="HOGENOM" id="CLU_150781_0_0_1"/>
<evidence type="ECO:0000256" key="1">
    <source>
        <dbReference type="SAM" id="SignalP"/>
    </source>
</evidence>
<dbReference type="Proteomes" id="UP000007796">
    <property type="component" value="Unassembled WGS sequence"/>
</dbReference>
<evidence type="ECO:0000313" key="2">
    <source>
        <dbReference type="EMBL" id="EFX00405.1"/>
    </source>
</evidence>
<accession>F0XNK8</accession>